<dbReference type="EMBL" id="OU015567">
    <property type="protein sequence ID" value="CAG5110930.1"/>
    <property type="molecule type" value="Genomic_DNA"/>
</dbReference>
<proteinExistence type="predicted"/>
<gene>
    <name evidence="2" type="ORF">OKIOD_LOCUS14042</name>
</gene>
<evidence type="ECO:0000256" key="1">
    <source>
        <dbReference type="SAM" id="MobiDB-lite"/>
    </source>
</evidence>
<dbReference type="InterPro" id="IPR042621">
    <property type="entry name" value="TTC23/TTC23L"/>
</dbReference>
<organism evidence="2 3">
    <name type="scientific">Oikopleura dioica</name>
    <name type="common">Tunicate</name>
    <dbReference type="NCBI Taxonomy" id="34765"/>
    <lineage>
        <taxon>Eukaryota</taxon>
        <taxon>Metazoa</taxon>
        <taxon>Chordata</taxon>
        <taxon>Tunicata</taxon>
        <taxon>Appendicularia</taxon>
        <taxon>Copelata</taxon>
        <taxon>Oikopleuridae</taxon>
        <taxon>Oikopleura</taxon>
    </lineage>
</organism>
<reference evidence="2 3" key="1">
    <citation type="submission" date="2021-04" db="EMBL/GenBank/DDBJ databases">
        <authorList>
            <person name="Bliznina A."/>
        </authorList>
    </citation>
    <scope>NUCLEOTIDE SEQUENCE [LARGE SCALE GENOMIC DNA]</scope>
</reference>
<feature type="compositionally biased region" description="Polar residues" evidence="1">
    <location>
        <begin position="285"/>
        <end position="299"/>
    </location>
</feature>
<dbReference type="SUPFAM" id="SSF48452">
    <property type="entry name" value="TPR-like"/>
    <property type="match status" value="1"/>
</dbReference>
<name>A0ABN7SZU5_OIKDI</name>
<dbReference type="Gene3D" id="1.25.40.10">
    <property type="entry name" value="Tetratricopeptide repeat domain"/>
    <property type="match status" value="1"/>
</dbReference>
<protein>
    <submittedName>
        <fullName evidence="2">Oidioi.mRNA.OKI2018_I69.chr2.g5277.t1.cds</fullName>
    </submittedName>
</protein>
<dbReference type="PANTHER" id="PTHR14485:SF2">
    <property type="entry name" value="FUNGAL STAND N-TERMINAL GOODBYE DOMAIN-CONTAINING PROTEIN"/>
    <property type="match status" value="1"/>
</dbReference>
<accession>A0ABN7SZU5</accession>
<sequence>MRAKIFITEINFCIETKDQNKNQKSEFRDYFFINSGFEKLDFRALKHVERAKRRLPRDLDHDKADKARARIEDILLQIYKAQGNNTEVVKILDKQRKRQSDFDEVVKLWLERAEFVDDKIGDLQEALEYAQKYSLRVPTADCFFAFAKHHVTVEKDFQKGLKYGYDASQIYEEVLGERSKKTISVKVALAKAHLLNDEKSTALSMLLKSQKNIEFAFGIVSDEAAENFELVGSIHLHNGHPDKALKSFNQAIEIFSVLNPKHSRLPRLRELVKSLRNHPDFQADDPQNTTKNRQSFKNY</sequence>
<evidence type="ECO:0000313" key="2">
    <source>
        <dbReference type="EMBL" id="CAG5110930.1"/>
    </source>
</evidence>
<dbReference type="PANTHER" id="PTHR14485">
    <property type="entry name" value="TETRATRICOPEPTIDE REPEAT PROTEIN 23"/>
    <property type="match status" value="1"/>
</dbReference>
<dbReference type="InterPro" id="IPR011990">
    <property type="entry name" value="TPR-like_helical_dom_sf"/>
</dbReference>
<keyword evidence="3" id="KW-1185">Reference proteome</keyword>
<feature type="region of interest" description="Disordered" evidence="1">
    <location>
        <begin position="278"/>
        <end position="299"/>
    </location>
</feature>
<dbReference type="Proteomes" id="UP001158576">
    <property type="component" value="Chromosome 2"/>
</dbReference>
<evidence type="ECO:0000313" key="3">
    <source>
        <dbReference type="Proteomes" id="UP001158576"/>
    </source>
</evidence>